<dbReference type="GO" id="GO:0016810">
    <property type="term" value="F:hydrolase activity, acting on carbon-nitrogen (but not peptide) bonds"/>
    <property type="evidence" value="ECO:0007669"/>
    <property type="project" value="InterPro"/>
</dbReference>
<evidence type="ECO:0000313" key="2">
    <source>
        <dbReference type="EMBL" id="HJG90891.1"/>
    </source>
</evidence>
<gene>
    <name evidence="2" type="ORF">K8V81_04115</name>
</gene>
<dbReference type="Proteomes" id="UP000742460">
    <property type="component" value="Unassembled WGS sequence"/>
</dbReference>
<dbReference type="InterPro" id="IPR006680">
    <property type="entry name" value="Amidohydro-rel"/>
</dbReference>
<evidence type="ECO:0000313" key="3">
    <source>
        <dbReference type="Proteomes" id="UP000742460"/>
    </source>
</evidence>
<evidence type="ECO:0000259" key="1">
    <source>
        <dbReference type="Pfam" id="PF01979"/>
    </source>
</evidence>
<organism evidence="2 3">
    <name type="scientific">Brachybacterium massiliense</name>
    <dbReference type="NCBI Taxonomy" id="1755098"/>
    <lineage>
        <taxon>Bacteria</taxon>
        <taxon>Bacillati</taxon>
        <taxon>Actinomycetota</taxon>
        <taxon>Actinomycetes</taxon>
        <taxon>Micrococcales</taxon>
        <taxon>Dermabacteraceae</taxon>
        <taxon>Brachybacterium</taxon>
    </lineage>
</organism>
<feature type="non-terminal residue" evidence="2">
    <location>
        <position position="1"/>
    </location>
</feature>
<dbReference type="SUPFAM" id="SSF51338">
    <property type="entry name" value="Composite domain of metallo-dependent hydrolases"/>
    <property type="match status" value="1"/>
</dbReference>
<dbReference type="EMBL" id="DYUE01000105">
    <property type="protein sequence ID" value="HJG90891.1"/>
    <property type="molecule type" value="Genomic_DNA"/>
</dbReference>
<comment type="caution">
    <text evidence="2">The sequence shown here is derived from an EMBL/GenBank/DDBJ whole genome shotgun (WGS) entry which is preliminary data.</text>
</comment>
<dbReference type="Pfam" id="PF01979">
    <property type="entry name" value="Amidohydro_1"/>
    <property type="match status" value="1"/>
</dbReference>
<reference evidence="2" key="1">
    <citation type="journal article" date="2021" name="PeerJ">
        <title>Extensive microbial diversity within the chicken gut microbiome revealed by metagenomics and culture.</title>
        <authorList>
            <person name="Gilroy R."/>
            <person name="Ravi A."/>
            <person name="Getino M."/>
            <person name="Pursley I."/>
            <person name="Horton D.L."/>
            <person name="Alikhan N.F."/>
            <person name="Baker D."/>
            <person name="Gharbi K."/>
            <person name="Hall N."/>
            <person name="Watson M."/>
            <person name="Adriaenssens E.M."/>
            <person name="Foster-Nyarko E."/>
            <person name="Jarju S."/>
            <person name="Secka A."/>
            <person name="Antonio M."/>
            <person name="Oren A."/>
            <person name="Chaudhuri R.R."/>
            <person name="La Ragione R."/>
            <person name="Hildebrand F."/>
            <person name="Pallen M.J."/>
        </authorList>
    </citation>
    <scope>NUCLEOTIDE SEQUENCE</scope>
    <source>
        <strain evidence="2">ChiGjej5B5-22894</strain>
    </source>
</reference>
<sequence>EVLGLAERVGSLEVGKDADLVLWEGDPLDVRHRTLRVWQGGREVMHRDGSGEPVIAPR</sequence>
<dbReference type="Gene3D" id="2.30.40.10">
    <property type="entry name" value="Urease, subunit C, domain 1"/>
    <property type="match status" value="1"/>
</dbReference>
<reference evidence="2" key="2">
    <citation type="submission" date="2021-09" db="EMBL/GenBank/DDBJ databases">
        <authorList>
            <person name="Gilroy R."/>
        </authorList>
    </citation>
    <scope>NUCLEOTIDE SEQUENCE</scope>
    <source>
        <strain evidence="2">ChiGjej5B5-22894</strain>
    </source>
</reference>
<dbReference type="AlphaFoldDB" id="A0A921SWM7"/>
<protein>
    <submittedName>
        <fullName evidence="2">Amidohydrolase family protein</fullName>
    </submittedName>
</protein>
<name>A0A921SWM7_9MICO</name>
<dbReference type="InterPro" id="IPR011059">
    <property type="entry name" value="Metal-dep_hydrolase_composite"/>
</dbReference>
<feature type="domain" description="Amidohydrolase-related" evidence="1">
    <location>
        <begin position="1"/>
        <end position="32"/>
    </location>
</feature>
<proteinExistence type="predicted"/>
<accession>A0A921SWM7</accession>